<organism evidence="1">
    <name type="scientific">Siphoviridae sp. ctJjf17</name>
    <dbReference type="NCBI Taxonomy" id="2827839"/>
    <lineage>
        <taxon>Viruses</taxon>
        <taxon>Duplodnaviria</taxon>
        <taxon>Heunggongvirae</taxon>
        <taxon>Uroviricota</taxon>
        <taxon>Caudoviricetes</taxon>
    </lineage>
</organism>
<proteinExistence type="predicted"/>
<protein>
    <submittedName>
        <fullName evidence="1">Uncharacterized protein</fullName>
    </submittedName>
</protein>
<dbReference type="EMBL" id="BK032560">
    <property type="protein sequence ID" value="DAF47843.1"/>
    <property type="molecule type" value="Genomic_DNA"/>
</dbReference>
<reference evidence="1" key="1">
    <citation type="journal article" date="2021" name="Proc. Natl. Acad. Sci. U.S.A.">
        <title>A Catalog of Tens of Thousands of Viruses from Human Metagenomes Reveals Hidden Associations with Chronic Diseases.</title>
        <authorList>
            <person name="Tisza M.J."/>
            <person name="Buck C.B."/>
        </authorList>
    </citation>
    <scope>NUCLEOTIDE SEQUENCE</scope>
    <source>
        <strain evidence="1">CtJjf17</strain>
    </source>
</reference>
<sequence>MKRKKIIVNNKTVGRRYLGDKLIGLYYPLIKTYPQGEAVILTEKEKFMYIRAWYPEGSTEDDEFDFERYAPKKITIGDVVIADGVTITRQDSWLNSFEITFKDLESKRKMVERLNKISDEHFNFNIEIKIYGVEV</sequence>
<accession>A0A8S5SAJ6</accession>
<name>A0A8S5SAJ6_9CAUD</name>
<evidence type="ECO:0000313" key="1">
    <source>
        <dbReference type="EMBL" id="DAF47843.1"/>
    </source>
</evidence>